<reference evidence="13 14" key="1">
    <citation type="submission" date="2016-02" db="EMBL/GenBank/DDBJ databases">
        <title>Draft genome sequence of hydrocarbon degrading Staphylococcus saprophyticus Strain CNV2, isolated from crude-oil contaminated soil from Noonmati Oil Refinery, Guwahati, Assam, India.</title>
        <authorList>
            <person name="Mukherjee A."/>
            <person name="Chettri B."/>
            <person name="Langpoklakpam J."/>
            <person name="Singh A.K."/>
            <person name="Chattopadhyay D.J."/>
        </authorList>
    </citation>
    <scope>NUCLEOTIDE SEQUENCE [LARGE SCALE GENOMIC DNA]</scope>
    <source>
        <strain evidence="13 14">CNV2</strain>
    </source>
</reference>
<comment type="caution">
    <text evidence="13">The sequence shown here is derived from an EMBL/GenBank/DDBJ whole genome shotgun (WGS) entry which is preliminary data.</text>
</comment>
<dbReference type="GO" id="GO:0004856">
    <property type="term" value="F:D-xylulokinase activity"/>
    <property type="evidence" value="ECO:0007669"/>
    <property type="project" value="UniProtKB-UniRule"/>
</dbReference>
<feature type="active site" description="Proton acceptor" evidence="8">
    <location>
        <position position="238"/>
    </location>
</feature>
<evidence type="ECO:0000256" key="1">
    <source>
        <dbReference type="ARBA" id="ARBA00009156"/>
    </source>
</evidence>
<comment type="catalytic activity">
    <reaction evidence="8 10">
        <text>D-xylulose + ATP = D-xylulose 5-phosphate + ADP + H(+)</text>
        <dbReference type="Rhea" id="RHEA:10964"/>
        <dbReference type="ChEBI" id="CHEBI:15378"/>
        <dbReference type="ChEBI" id="CHEBI:17140"/>
        <dbReference type="ChEBI" id="CHEBI:30616"/>
        <dbReference type="ChEBI" id="CHEBI:57737"/>
        <dbReference type="ChEBI" id="CHEBI:456216"/>
        <dbReference type="EC" id="2.7.1.17"/>
    </reaction>
</comment>
<dbReference type="InterPro" id="IPR043129">
    <property type="entry name" value="ATPase_NBD"/>
</dbReference>
<dbReference type="Pfam" id="PF00370">
    <property type="entry name" value="FGGY_N"/>
    <property type="match status" value="1"/>
</dbReference>
<evidence type="ECO:0000256" key="10">
    <source>
        <dbReference type="RuleBase" id="RU364073"/>
    </source>
</evidence>
<proteinExistence type="inferred from homology"/>
<dbReference type="RefSeq" id="WP_061853812.1">
    <property type="nucleotide sequence ID" value="NZ_LUGM01000002.1"/>
</dbReference>
<dbReference type="SUPFAM" id="SSF53067">
    <property type="entry name" value="Actin-like ATPase domain"/>
    <property type="match status" value="2"/>
</dbReference>
<sequence length="502" mass="55357">MEKLVLGIDIGTSSIKTLAVNDKGHIIASASSPLTIQHAYPGYSEQQPDEWVSVTIETMQEVINDLKQSHSKFEINGISFSGQMHGLIVLDEAYKVIRPAILWNDTRSTAQCEAIKSQLGDIVLGNPVLEGFTLTKLMWLKQHEPEHWSKTKVFLLPKDYVRFKLTDTINMELSDASSTLLLDPVTNEWSEDVGRQFGITNIYPPLVTSDTQVGYLKQSIAEELGITNKVAVFAGGGDNACGAIGAGVIEPNQSLCSIGTSGVILSCEVKQDAVYGNNIHMFKHAVNNLSYAMGVTLSAGYSLNWFKRHCGQHYSFDEIMSCAEQSKVGAQGLIFAPYLTGERTPHGDANIRGSFIGLSGMHSFGDMARAVVEGITYSLYESIAYLRTQGKHITEVVAIGGGAKSDFWLQLQADVFNAKVYKLKHEEGPSMGAAMIAATGLKWYDDIASCVEHFIHKDKIFEPDKERHVAYQSYFDVYKAVYNQTQPLTKKLLELTKESAHH</sequence>
<dbReference type="GO" id="GO:0042732">
    <property type="term" value="P:D-xylose metabolic process"/>
    <property type="evidence" value="ECO:0007669"/>
    <property type="project" value="UniProtKB-KW"/>
</dbReference>
<dbReference type="AlphaFoldDB" id="A0A151A2C7"/>
<feature type="domain" description="Carbohydrate kinase FGGY N-terminal" evidence="11">
    <location>
        <begin position="5"/>
        <end position="245"/>
    </location>
</feature>
<evidence type="ECO:0000256" key="9">
    <source>
        <dbReference type="RuleBase" id="RU003733"/>
    </source>
</evidence>
<keyword evidence="4 8" id="KW-0547">Nucleotide-binding</keyword>
<dbReference type="Pfam" id="PF02782">
    <property type="entry name" value="FGGY_C"/>
    <property type="match status" value="1"/>
</dbReference>
<keyword evidence="2 8" id="KW-0859">Xylose metabolism</keyword>
<dbReference type="CDD" id="cd07808">
    <property type="entry name" value="ASKHA_NBD_FGGY_EcXK-like"/>
    <property type="match status" value="1"/>
</dbReference>
<dbReference type="InterPro" id="IPR000577">
    <property type="entry name" value="Carb_kinase_FGGY"/>
</dbReference>
<dbReference type="InterPro" id="IPR018483">
    <property type="entry name" value="Carb_kinase_FGGY_CS"/>
</dbReference>
<dbReference type="Proteomes" id="UP000075418">
    <property type="component" value="Unassembled WGS sequence"/>
</dbReference>
<comment type="similarity">
    <text evidence="1 8 9">Belongs to the FGGY kinase family.</text>
</comment>
<accession>A0A151A2C7</accession>
<keyword evidence="3 8" id="KW-0808">Transferase</keyword>
<keyword evidence="6 8" id="KW-0067">ATP-binding</keyword>
<dbReference type="PANTHER" id="PTHR43095">
    <property type="entry name" value="SUGAR KINASE"/>
    <property type="match status" value="1"/>
</dbReference>
<evidence type="ECO:0000256" key="2">
    <source>
        <dbReference type="ARBA" id="ARBA00022629"/>
    </source>
</evidence>
<evidence type="ECO:0000256" key="8">
    <source>
        <dbReference type="HAMAP-Rule" id="MF_02220"/>
    </source>
</evidence>
<dbReference type="InterPro" id="IPR006000">
    <property type="entry name" value="Xylulokinase"/>
</dbReference>
<name>A0A151A2C7_9STAP</name>
<dbReference type="Gene3D" id="3.30.420.40">
    <property type="match status" value="2"/>
</dbReference>
<dbReference type="HAMAP" id="MF_02220">
    <property type="entry name" value="XylB"/>
    <property type="match status" value="1"/>
</dbReference>
<dbReference type="PIRSF" id="PIRSF000538">
    <property type="entry name" value="GlpK"/>
    <property type="match status" value="1"/>
</dbReference>
<keyword evidence="5 8" id="KW-0418">Kinase</keyword>
<comment type="function">
    <text evidence="8">Catalyzes the phosphorylation of D-xylulose to D-xylulose 5-phosphate.</text>
</comment>
<keyword evidence="7 8" id="KW-0119">Carbohydrate metabolism</keyword>
<feature type="binding site" evidence="8">
    <location>
        <begin position="84"/>
        <end position="85"/>
    </location>
    <ligand>
        <name>substrate</name>
    </ligand>
</feature>
<evidence type="ECO:0000313" key="14">
    <source>
        <dbReference type="Proteomes" id="UP000075418"/>
    </source>
</evidence>
<evidence type="ECO:0000256" key="6">
    <source>
        <dbReference type="ARBA" id="ARBA00022840"/>
    </source>
</evidence>
<evidence type="ECO:0000256" key="4">
    <source>
        <dbReference type="ARBA" id="ARBA00022741"/>
    </source>
</evidence>
<evidence type="ECO:0000256" key="3">
    <source>
        <dbReference type="ARBA" id="ARBA00022679"/>
    </source>
</evidence>
<dbReference type="PANTHER" id="PTHR43095:SF5">
    <property type="entry name" value="XYLULOSE KINASE"/>
    <property type="match status" value="1"/>
</dbReference>
<dbReference type="PROSITE" id="PS00933">
    <property type="entry name" value="FGGY_KINASES_1"/>
    <property type="match status" value="1"/>
</dbReference>
<organism evidence="13 14">
    <name type="scientific">Staphylococcus kloosii</name>
    <dbReference type="NCBI Taxonomy" id="29384"/>
    <lineage>
        <taxon>Bacteria</taxon>
        <taxon>Bacillati</taxon>
        <taxon>Bacillota</taxon>
        <taxon>Bacilli</taxon>
        <taxon>Bacillales</taxon>
        <taxon>Staphylococcaceae</taxon>
        <taxon>Staphylococcus</taxon>
    </lineage>
</organism>
<dbReference type="InterPro" id="IPR050406">
    <property type="entry name" value="FGGY_Carb_Kinase"/>
</dbReference>
<dbReference type="EC" id="2.7.1.17" evidence="8 10"/>
<evidence type="ECO:0000259" key="12">
    <source>
        <dbReference type="Pfam" id="PF02782"/>
    </source>
</evidence>
<evidence type="ECO:0000259" key="11">
    <source>
        <dbReference type="Pfam" id="PF00370"/>
    </source>
</evidence>
<dbReference type="EMBL" id="LUGM01000002">
    <property type="protein sequence ID" value="KYH13581.1"/>
    <property type="molecule type" value="Genomic_DNA"/>
</dbReference>
<gene>
    <name evidence="8 10" type="primary">xylB</name>
    <name evidence="13" type="ORF">A0131_01995</name>
</gene>
<feature type="domain" description="Carbohydrate kinase FGGY C-terminal" evidence="12">
    <location>
        <begin position="256"/>
        <end position="439"/>
    </location>
</feature>
<evidence type="ECO:0000256" key="7">
    <source>
        <dbReference type="ARBA" id="ARBA00023277"/>
    </source>
</evidence>
<dbReference type="InterPro" id="IPR018484">
    <property type="entry name" value="FGGY_N"/>
</dbReference>
<dbReference type="GO" id="GO:0005524">
    <property type="term" value="F:ATP binding"/>
    <property type="evidence" value="ECO:0007669"/>
    <property type="project" value="UniProtKB-UniRule"/>
</dbReference>
<evidence type="ECO:0000256" key="5">
    <source>
        <dbReference type="ARBA" id="ARBA00022777"/>
    </source>
</evidence>
<evidence type="ECO:0000313" key="13">
    <source>
        <dbReference type="EMBL" id="KYH13581.1"/>
    </source>
</evidence>
<dbReference type="InterPro" id="IPR018485">
    <property type="entry name" value="FGGY_C"/>
</dbReference>
<protein>
    <recommendedName>
        <fullName evidence="8 10">Xylulose kinase</fullName>
        <shortName evidence="8 10">Xylulokinase</shortName>
        <ecNumber evidence="8 10">2.7.1.17</ecNumber>
    </recommendedName>
</protein>
<dbReference type="PROSITE" id="PS00445">
    <property type="entry name" value="FGGY_KINASES_2"/>
    <property type="match status" value="1"/>
</dbReference>
<dbReference type="GO" id="GO:0005998">
    <property type="term" value="P:xylulose catabolic process"/>
    <property type="evidence" value="ECO:0007669"/>
    <property type="project" value="UniProtKB-UniRule"/>
</dbReference>
<dbReference type="NCBIfam" id="TIGR01312">
    <property type="entry name" value="XylB"/>
    <property type="match status" value="1"/>
</dbReference>
<feature type="site" description="Important for activity" evidence="8">
    <location>
        <position position="9"/>
    </location>
</feature>